<dbReference type="GO" id="GO:0010008">
    <property type="term" value="C:endosome membrane"/>
    <property type="evidence" value="ECO:0007669"/>
    <property type="project" value="UniProtKB-SubCell"/>
</dbReference>
<dbReference type="GO" id="GO:0030479">
    <property type="term" value="C:actin cortical patch"/>
    <property type="evidence" value="ECO:0007669"/>
    <property type="project" value="UniProtKB-SubCell"/>
</dbReference>
<evidence type="ECO:0000256" key="8">
    <source>
        <dbReference type="ARBA" id="ARBA00022490"/>
    </source>
</evidence>
<protein>
    <recommendedName>
        <fullName evidence="5">Actin cytoskeleton-regulatory complex protein SLA1</fullName>
    </recommendedName>
</protein>
<dbReference type="FunCoup" id="A0A161U9G2">
    <property type="interactions" value="129"/>
</dbReference>
<dbReference type="AlphaFoldDB" id="A0A161U9G2"/>
<dbReference type="GO" id="GO:0006897">
    <property type="term" value="P:endocytosis"/>
    <property type="evidence" value="ECO:0007669"/>
    <property type="project" value="UniProtKB-KW"/>
</dbReference>
<dbReference type="OMA" id="FMAQGED"/>
<evidence type="ECO:0000256" key="13">
    <source>
        <dbReference type="ARBA" id="ARBA00023203"/>
    </source>
</evidence>
<feature type="domain" description="SH3" evidence="17">
    <location>
        <begin position="70"/>
        <end position="127"/>
    </location>
</feature>
<dbReference type="CDD" id="cd11775">
    <property type="entry name" value="SH3_Sla1p_3"/>
    <property type="match status" value="1"/>
</dbReference>
<dbReference type="PANTHER" id="PTHR15735:SF19">
    <property type="entry name" value="ACTIN CYTOSKELETON-REGULATORY COMPLEX PROTEIN SLA1"/>
    <property type="match status" value="1"/>
</dbReference>
<dbReference type="Pfam" id="PF14604">
    <property type="entry name" value="SH3_9"/>
    <property type="match status" value="1"/>
</dbReference>
<dbReference type="GO" id="GO:0005634">
    <property type="term" value="C:nucleus"/>
    <property type="evidence" value="ECO:0007669"/>
    <property type="project" value="TreeGrafter"/>
</dbReference>
<evidence type="ECO:0000313" key="19">
    <source>
        <dbReference type="Proteomes" id="UP000076632"/>
    </source>
</evidence>
<feature type="compositionally biased region" description="Low complexity" evidence="16">
    <location>
        <begin position="175"/>
        <end position="191"/>
    </location>
</feature>
<dbReference type="PROSITE" id="PS50002">
    <property type="entry name" value="SH3"/>
    <property type="match status" value="3"/>
</dbReference>
<feature type="region of interest" description="Disordered" evidence="16">
    <location>
        <begin position="128"/>
        <end position="156"/>
    </location>
</feature>
<dbReference type="GO" id="GO:0030674">
    <property type="term" value="F:protein-macromolecule adaptor activity"/>
    <property type="evidence" value="ECO:0007669"/>
    <property type="project" value="InterPro"/>
</dbReference>
<feature type="compositionally biased region" description="Polar residues" evidence="16">
    <location>
        <begin position="1204"/>
        <end position="1214"/>
    </location>
</feature>
<organism evidence="18 19">
    <name type="scientific">Xylona heveae (strain CBS 132557 / TC161)</name>
    <dbReference type="NCBI Taxonomy" id="1328760"/>
    <lineage>
        <taxon>Eukaryota</taxon>
        <taxon>Fungi</taxon>
        <taxon>Dikarya</taxon>
        <taxon>Ascomycota</taxon>
        <taxon>Pezizomycotina</taxon>
        <taxon>Xylonomycetes</taxon>
        <taxon>Xylonales</taxon>
        <taxon>Xylonaceae</taxon>
        <taxon>Xylona</taxon>
    </lineage>
</organism>
<dbReference type="InterPro" id="IPR035821">
    <property type="entry name" value="Sla1_SH3_3"/>
</dbReference>
<feature type="compositionally biased region" description="Polar residues" evidence="16">
    <location>
        <begin position="1095"/>
        <end position="1107"/>
    </location>
</feature>
<dbReference type="OrthoDB" id="26539at2759"/>
<reference evidence="18 19" key="1">
    <citation type="journal article" date="2016" name="Fungal Biol.">
        <title>The genome of Xylona heveae provides a window into fungal endophytism.</title>
        <authorList>
            <person name="Gazis R."/>
            <person name="Kuo A."/>
            <person name="Riley R."/>
            <person name="LaButti K."/>
            <person name="Lipzen A."/>
            <person name="Lin J."/>
            <person name="Amirebrahimi M."/>
            <person name="Hesse C.N."/>
            <person name="Spatafora J.W."/>
            <person name="Henrissat B."/>
            <person name="Hainaut M."/>
            <person name="Grigoriev I.V."/>
            <person name="Hibbett D.S."/>
        </authorList>
    </citation>
    <scope>NUCLEOTIDE SEQUENCE [LARGE SCALE GENOMIC DNA]</scope>
    <source>
        <strain evidence="18 19">TC161</strain>
    </source>
</reference>
<dbReference type="Gene3D" id="1.10.150.50">
    <property type="entry name" value="Transcription Factor, Ets-1"/>
    <property type="match status" value="1"/>
</dbReference>
<evidence type="ECO:0000256" key="5">
    <source>
        <dbReference type="ARBA" id="ARBA00020357"/>
    </source>
</evidence>
<evidence type="ECO:0000256" key="11">
    <source>
        <dbReference type="ARBA" id="ARBA00022753"/>
    </source>
</evidence>
<feature type="region of interest" description="Disordered" evidence="16">
    <location>
        <begin position="716"/>
        <end position="1039"/>
    </location>
</feature>
<feature type="compositionally biased region" description="Basic and acidic residues" evidence="16">
    <location>
        <begin position="762"/>
        <end position="779"/>
    </location>
</feature>
<keyword evidence="14" id="KW-0206">Cytoskeleton</keyword>
<dbReference type="GO" id="GO:0000147">
    <property type="term" value="P:actin cortical patch assembly"/>
    <property type="evidence" value="ECO:0007669"/>
    <property type="project" value="TreeGrafter"/>
</dbReference>
<dbReference type="GO" id="GO:0030833">
    <property type="term" value="P:regulation of actin filament polymerization"/>
    <property type="evidence" value="ECO:0007669"/>
    <property type="project" value="TreeGrafter"/>
</dbReference>
<dbReference type="CDD" id="cd11774">
    <property type="entry name" value="SH3_Sla1p_2"/>
    <property type="match status" value="1"/>
</dbReference>
<dbReference type="PRINTS" id="PR00452">
    <property type="entry name" value="SH3DOMAIN"/>
</dbReference>
<dbReference type="RefSeq" id="XP_018189430.1">
    <property type="nucleotide sequence ID" value="XM_018335036.1"/>
</dbReference>
<feature type="domain" description="SH3" evidence="17">
    <location>
        <begin position="2"/>
        <end position="69"/>
    </location>
</feature>
<evidence type="ECO:0000313" key="18">
    <source>
        <dbReference type="EMBL" id="KZF23875.1"/>
    </source>
</evidence>
<keyword evidence="13" id="KW-0009">Actin-binding</keyword>
<feature type="compositionally biased region" description="Basic and acidic residues" evidence="16">
    <location>
        <begin position="532"/>
        <end position="543"/>
    </location>
</feature>
<evidence type="ECO:0000256" key="6">
    <source>
        <dbReference type="ARBA" id="ARBA00022443"/>
    </source>
</evidence>
<dbReference type="GO" id="GO:0043130">
    <property type="term" value="F:ubiquitin binding"/>
    <property type="evidence" value="ECO:0007669"/>
    <property type="project" value="InterPro"/>
</dbReference>
<dbReference type="GO" id="GO:0003779">
    <property type="term" value="F:actin binding"/>
    <property type="evidence" value="ECO:0007669"/>
    <property type="project" value="UniProtKB-KW"/>
</dbReference>
<evidence type="ECO:0000256" key="12">
    <source>
        <dbReference type="ARBA" id="ARBA00023136"/>
    </source>
</evidence>
<keyword evidence="7" id="KW-1003">Cell membrane</keyword>
<dbReference type="SMART" id="SM00326">
    <property type="entry name" value="SH3"/>
    <property type="match status" value="3"/>
</dbReference>
<name>A0A161U9G2_XYLHT</name>
<keyword evidence="10" id="KW-0677">Repeat</keyword>
<feature type="compositionally biased region" description="Polar residues" evidence="16">
    <location>
        <begin position="440"/>
        <end position="451"/>
    </location>
</feature>
<evidence type="ECO:0000256" key="3">
    <source>
        <dbReference type="ARBA" id="ARBA00004413"/>
    </source>
</evidence>
<dbReference type="STRING" id="1328760.A0A161U9G2"/>
<keyword evidence="8" id="KW-0963">Cytoplasm</keyword>
<keyword evidence="11" id="KW-0967">Endosome</keyword>
<dbReference type="GO" id="GO:0042802">
    <property type="term" value="F:identical protein binding"/>
    <property type="evidence" value="ECO:0007669"/>
    <property type="project" value="InterPro"/>
</dbReference>
<evidence type="ECO:0000259" key="17">
    <source>
        <dbReference type="PROSITE" id="PS50002"/>
    </source>
</evidence>
<dbReference type="EMBL" id="KV407457">
    <property type="protein sequence ID" value="KZF23875.1"/>
    <property type="molecule type" value="Genomic_DNA"/>
</dbReference>
<feature type="region of interest" description="Disordered" evidence="16">
    <location>
        <begin position="175"/>
        <end position="239"/>
    </location>
</feature>
<feature type="compositionally biased region" description="Gly residues" evidence="16">
    <location>
        <begin position="731"/>
        <end position="741"/>
    </location>
</feature>
<gene>
    <name evidence="18" type="ORF">L228DRAFT_267833</name>
</gene>
<dbReference type="Gene3D" id="2.30.30.40">
    <property type="entry name" value="SH3 Domains"/>
    <property type="match status" value="3"/>
</dbReference>
<dbReference type="InterPro" id="IPR035800">
    <property type="entry name" value="Sla1_SH3_1"/>
</dbReference>
<feature type="region of interest" description="Disordered" evidence="16">
    <location>
        <begin position="440"/>
        <end position="543"/>
    </location>
</feature>
<accession>A0A161U9G2</accession>
<dbReference type="InterPro" id="IPR007131">
    <property type="entry name" value="SHD1"/>
</dbReference>
<feature type="compositionally biased region" description="Pro residues" evidence="16">
    <location>
        <begin position="812"/>
        <end position="836"/>
    </location>
</feature>
<keyword evidence="9" id="KW-0254">Endocytosis</keyword>
<keyword evidence="19" id="KW-1185">Reference proteome</keyword>
<feature type="compositionally biased region" description="Pro residues" evidence="16">
    <location>
        <begin position="1155"/>
        <end position="1169"/>
    </location>
</feature>
<evidence type="ECO:0000256" key="14">
    <source>
        <dbReference type="ARBA" id="ARBA00023212"/>
    </source>
</evidence>
<dbReference type="InterPro" id="IPR056996">
    <property type="entry name" value="PH_SLA1"/>
</dbReference>
<dbReference type="PANTHER" id="PTHR15735">
    <property type="entry name" value="FCH AND DOUBLE SH3 DOMAINS PROTEIN"/>
    <property type="match status" value="1"/>
</dbReference>
<dbReference type="Gene3D" id="2.30.30.700">
    <property type="entry name" value="SLA1 homology domain 1"/>
    <property type="match status" value="1"/>
</dbReference>
<evidence type="ECO:0000256" key="4">
    <source>
        <dbReference type="ARBA" id="ARBA00007948"/>
    </source>
</evidence>
<evidence type="ECO:0000256" key="1">
    <source>
        <dbReference type="ARBA" id="ARBA00004125"/>
    </source>
</evidence>
<feature type="compositionally biased region" description="Polar residues" evidence="16">
    <location>
        <begin position="217"/>
        <end position="227"/>
    </location>
</feature>
<evidence type="ECO:0000256" key="9">
    <source>
        <dbReference type="ARBA" id="ARBA00022583"/>
    </source>
</evidence>
<feature type="domain" description="SH3" evidence="17">
    <location>
        <begin position="378"/>
        <end position="440"/>
    </location>
</feature>
<dbReference type="InterPro" id="IPR013761">
    <property type="entry name" value="SAM/pointed_sf"/>
</dbReference>
<feature type="compositionally biased region" description="Polar residues" evidence="16">
    <location>
        <begin position="146"/>
        <end position="156"/>
    </location>
</feature>
<feature type="region of interest" description="Disordered" evidence="16">
    <location>
        <begin position="1069"/>
        <end position="1214"/>
    </location>
</feature>
<dbReference type="FunFam" id="2.30.30.700:FF:000001">
    <property type="entry name" value="Actin cytoskeleton-regulatory complex protein SLA1"/>
    <property type="match status" value="1"/>
</dbReference>
<dbReference type="InterPro" id="IPR036028">
    <property type="entry name" value="SH3-like_dom_sf"/>
</dbReference>
<dbReference type="InterPro" id="IPR001452">
    <property type="entry name" value="SH3_domain"/>
</dbReference>
<dbReference type="FunFam" id="2.30.30.40:FF:000256">
    <property type="entry name" value="Actin cytoskeleton-regulatory complex protein SLA1"/>
    <property type="match status" value="1"/>
</dbReference>
<feature type="compositionally biased region" description="Polar residues" evidence="16">
    <location>
        <begin position="905"/>
        <end position="919"/>
    </location>
</feature>
<feature type="compositionally biased region" description="Polar residues" evidence="16">
    <location>
        <begin position="1069"/>
        <end position="1080"/>
    </location>
</feature>
<evidence type="ECO:0000256" key="2">
    <source>
        <dbReference type="ARBA" id="ARBA00004134"/>
    </source>
</evidence>
<evidence type="ECO:0000256" key="7">
    <source>
        <dbReference type="ARBA" id="ARBA00022475"/>
    </source>
</evidence>
<keyword evidence="12" id="KW-0472">Membrane</keyword>
<dbReference type="InParanoid" id="A0A161U9G2"/>
<proteinExistence type="inferred from homology"/>
<evidence type="ECO:0000256" key="10">
    <source>
        <dbReference type="ARBA" id="ARBA00022737"/>
    </source>
</evidence>
<dbReference type="Pfam" id="PF00018">
    <property type="entry name" value="SH3_1"/>
    <property type="match status" value="2"/>
</dbReference>
<sequence length="1214" mass="130082">MGFVGVYTAIYDYSPQGENELSIKEGDLLYILEKSTEDDWWKAKKKAGDDEEEEPLGLIPNNYVEEAQPTANAKALYDYTRQTDEELSFTEEAILSVYDTSDPDWTLIGLNGEYGFAPANYIEISESAPRHPPASVVEQQPDHTRSASLSSAGSPLQSPAAALADIIHRKASEPAIAAQSPAAPQYSSMSPPSRPADYTPEESDDEVTPPAPVLPQRPQSLQISPPSHYTKPLPLEPPGVVASPPYNRLSHRHVDEAAYPSPGGYHLYNINEMVSAMGKRKKLPTTLGINIGTGTIMISPEKSRDGPQQEWTADKLTHYSIEGKHVFLELVRPSKSVDFHAGAKDTAQEIVAALGDMAGAVRAEGLREVIAAGSGTGSTHKKGQMLYDFMAQGEDEVTVAVGDEVIVLDDSKSEEWWMVRRLKNGKEGVVPSSYVELTGTTSVSNPSTTGINAGRSAVEQNRLEEERLAKEAIRSSRKRGESDPRVSEVGPGMRLPARGSSLAGHSDGNELSTQRSRHSSRSDAKAPSTSKPKPDASKTRTWTDRSGSFKVEAEFIGLKDGKIHLHKLNGVKIAVPVPKMSVDDLEYVERVTGVSLDEDKPLSDIRHRNLQKSGDRGKARITSAAGASVGPVKPEYDWFDFFLSCGVGPHLCERYAANFVKDSMDEGILPDITPEVLRTLGLKEGDILRVMKYLDNKFGRAAGRTKRNVSFGGAEVIGKDDEGEDEADGAASGGLFSGPGGALRNNTRKGRPAPPVQTNDVVDEKVFEQKKEPNLDTKKAPTPLVSAPSAPKRANTGFDDDAWDVKPSKQQPQPPARDATPPPATQPAAQPAPPQQPTLTGSMKELSLLSPPLEPAVVHTTGAQQAAPPPAPVPQTQTQAIPPAPQPPQPQAQVNVANPSFFAQLGQQKTGPQFQSSVPQPGPVPTFAPQQTGFSVDSPSQPMPPRQRPQPPPAAMAAGSLVPPPPARPFSAPQNPSQPNGFGPPPLQPQLTGYQGAAGFQPSVAPPGQSLNEINQQKLQQQFAQQQIQPQMTGFGQQQAGVGPFMMQQQQPGFGQPVQAQPTGFQQAQPFLNGQQTGSPFANPPPQQPAGFQAMLSQPTGFQTSFSPQPIQQQQPQPPQLQPQMTGSVNSFLPPALQPQQTGVSGFGGQGFGQVPPPPPVPQPPPMQPLQPQKTGPAPPVRFGVAPETKRLTPQPTGRKANLAQATPQNPFGF</sequence>
<dbReference type="Pfam" id="PF03983">
    <property type="entry name" value="SHD1"/>
    <property type="match status" value="1"/>
</dbReference>
<evidence type="ECO:0000256" key="15">
    <source>
        <dbReference type="PROSITE-ProRule" id="PRU00192"/>
    </source>
</evidence>
<dbReference type="GO" id="GO:0005886">
    <property type="term" value="C:plasma membrane"/>
    <property type="evidence" value="ECO:0007669"/>
    <property type="project" value="UniProtKB-SubCell"/>
</dbReference>
<comment type="similarity">
    <text evidence="4">Belongs to the SLA1 family.</text>
</comment>
<evidence type="ECO:0000256" key="16">
    <source>
        <dbReference type="SAM" id="MobiDB-lite"/>
    </source>
</evidence>
<dbReference type="GeneID" id="28900173"/>
<dbReference type="Proteomes" id="UP000076632">
    <property type="component" value="Unassembled WGS sequence"/>
</dbReference>
<feature type="compositionally biased region" description="Basic and acidic residues" evidence="16">
    <location>
        <begin position="461"/>
        <end position="486"/>
    </location>
</feature>
<comment type="subcellular location">
    <subcellularLocation>
        <location evidence="3">Cell membrane</location>
        <topology evidence="3">Peripheral membrane protein</topology>
        <orientation evidence="3">Cytoplasmic side</orientation>
    </subcellularLocation>
    <subcellularLocation>
        <location evidence="2">Cytoplasm</location>
        <location evidence="2">Cytoskeleton</location>
        <location evidence="2">Actin patch</location>
    </subcellularLocation>
    <subcellularLocation>
        <location evidence="1">Endosome membrane</location>
        <topology evidence="1">Peripheral membrane protein</topology>
        <orientation evidence="1">Cytoplasmic side</orientation>
    </subcellularLocation>
</comment>
<dbReference type="Pfam" id="PF24081">
    <property type="entry name" value="PH_SLA1"/>
    <property type="match status" value="1"/>
</dbReference>
<feature type="compositionally biased region" description="Pro residues" evidence="16">
    <location>
        <begin position="941"/>
        <end position="954"/>
    </location>
</feature>
<feature type="compositionally biased region" description="Low complexity" evidence="16">
    <location>
        <begin position="1016"/>
        <end position="1031"/>
    </location>
</feature>
<feature type="compositionally biased region" description="Polar residues" evidence="16">
    <location>
        <begin position="928"/>
        <end position="937"/>
    </location>
</feature>
<dbReference type="SUPFAM" id="SSF50044">
    <property type="entry name" value="SH3-domain"/>
    <property type="match status" value="3"/>
</dbReference>
<keyword evidence="6 15" id="KW-0728">SH3 domain</keyword>
<dbReference type="CDD" id="cd11773">
    <property type="entry name" value="SH3_Sla1p_1"/>
    <property type="match status" value="1"/>
</dbReference>